<feature type="signal peptide" evidence="3">
    <location>
        <begin position="1"/>
        <end position="18"/>
    </location>
</feature>
<reference evidence="4 5" key="1">
    <citation type="submission" date="2019-07" db="EMBL/GenBank/DDBJ databases">
        <title>Genomics analysis of Aphanomyces spp. identifies a new class of oomycete effector associated with host adaptation.</title>
        <authorList>
            <person name="Gaulin E."/>
        </authorList>
    </citation>
    <scope>NUCLEOTIDE SEQUENCE [LARGE SCALE GENOMIC DNA]</scope>
    <source>
        <strain evidence="4 5">ATCC 201684</strain>
    </source>
</reference>
<keyword evidence="2" id="KW-1133">Transmembrane helix</keyword>
<feature type="region of interest" description="Disordered" evidence="1">
    <location>
        <begin position="145"/>
        <end position="207"/>
    </location>
</feature>
<sequence length="282" mass="32522">MTPPSMIVLLTAAVLATANRLEATRDVKFVDTFQAIDSYEKQFPDVADVHEQVRRALMEGTEEIMSPMENAEKKYKELKMVRAQIELAIAHCKDEECIREEHARAVQRIRDQGKYKGGFPPADNFFHKESFPLREFPSPNEFELERPAQQTSHHHHSHHEDNDEEEEEENEEFDESDDPDFVDEFAYDRKPKQKKGTARNFPSQDEIEEHIRRQIKAHLMEVEKDKAQDSRVCIPMTGLCDFNIILAVVWTALVALVVSVLSQSKAKTAARPPVKSKKKKTH</sequence>
<dbReference type="EMBL" id="VJMJ01000054">
    <property type="protein sequence ID" value="KAF0740079.1"/>
    <property type="molecule type" value="Genomic_DNA"/>
</dbReference>
<keyword evidence="2" id="KW-0812">Transmembrane</keyword>
<name>A0A6G0XIA7_9STRA</name>
<comment type="caution">
    <text evidence="4">The sequence shown here is derived from an EMBL/GenBank/DDBJ whole genome shotgun (WGS) entry which is preliminary data.</text>
</comment>
<dbReference type="AlphaFoldDB" id="A0A6G0XIA7"/>
<proteinExistence type="predicted"/>
<dbReference type="Proteomes" id="UP000481153">
    <property type="component" value="Unassembled WGS sequence"/>
</dbReference>
<keyword evidence="3" id="KW-0732">Signal</keyword>
<protein>
    <submittedName>
        <fullName evidence="4">Uncharacterized protein</fullName>
    </submittedName>
</protein>
<evidence type="ECO:0000256" key="2">
    <source>
        <dbReference type="SAM" id="Phobius"/>
    </source>
</evidence>
<feature type="transmembrane region" description="Helical" evidence="2">
    <location>
        <begin position="242"/>
        <end position="261"/>
    </location>
</feature>
<evidence type="ECO:0000256" key="1">
    <source>
        <dbReference type="SAM" id="MobiDB-lite"/>
    </source>
</evidence>
<evidence type="ECO:0000313" key="5">
    <source>
        <dbReference type="Proteomes" id="UP000481153"/>
    </source>
</evidence>
<accession>A0A6G0XIA7</accession>
<feature type="chain" id="PRO_5026017942" evidence="3">
    <location>
        <begin position="19"/>
        <end position="282"/>
    </location>
</feature>
<organism evidence="4 5">
    <name type="scientific">Aphanomyces euteiches</name>
    <dbReference type="NCBI Taxonomy" id="100861"/>
    <lineage>
        <taxon>Eukaryota</taxon>
        <taxon>Sar</taxon>
        <taxon>Stramenopiles</taxon>
        <taxon>Oomycota</taxon>
        <taxon>Saprolegniomycetes</taxon>
        <taxon>Saprolegniales</taxon>
        <taxon>Verrucalvaceae</taxon>
        <taxon>Aphanomyces</taxon>
    </lineage>
</organism>
<feature type="compositionally biased region" description="Acidic residues" evidence="1">
    <location>
        <begin position="162"/>
        <end position="185"/>
    </location>
</feature>
<keyword evidence="2" id="KW-0472">Membrane</keyword>
<evidence type="ECO:0000256" key="3">
    <source>
        <dbReference type="SAM" id="SignalP"/>
    </source>
</evidence>
<evidence type="ECO:0000313" key="4">
    <source>
        <dbReference type="EMBL" id="KAF0740079.1"/>
    </source>
</evidence>
<keyword evidence="5" id="KW-1185">Reference proteome</keyword>
<dbReference type="VEuPathDB" id="FungiDB:AeMF1_019524"/>
<gene>
    <name evidence="4" type="ORF">Ae201684_004322</name>
</gene>